<dbReference type="EC" id="1.8.3.2" evidence="10"/>
<dbReference type="InterPro" id="IPR036774">
    <property type="entry name" value="ERV/ALR_sulphydryl_oxid_sf"/>
</dbReference>
<keyword evidence="10" id="KW-0472">Membrane</keyword>
<protein>
    <recommendedName>
        <fullName evidence="10">Sulfhydryl oxidase</fullName>
        <ecNumber evidence="10">1.8.3.2</ecNumber>
    </recommendedName>
</protein>
<dbReference type="InterPro" id="IPR013766">
    <property type="entry name" value="Thioredoxin_domain"/>
</dbReference>
<feature type="transmembrane region" description="Helical" evidence="10">
    <location>
        <begin position="595"/>
        <end position="613"/>
    </location>
</feature>
<proteinExistence type="inferred from homology"/>
<evidence type="ECO:0000256" key="4">
    <source>
        <dbReference type="ARBA" id="ARBA00022729"/>
    </source>
</evidence>
<dbReference type="InterPro" id="IPR040986">
    <property type="entry name" value="QSOX_FAD-bd_dom"/>
</dbReference>
<feature type="domain" description="Thioredoxin" evidence="13">
    <location>
        <begin position="30"/>
        <end position="161"/>
    </location>
</feature>
<evidence type="ECO:0000256" key="1">
    <source>
        <dbReference type="ARBA" id="ARBA00001974"/>
    </source>
</evidence>
<sequence>MSAKLVYFLVSIAIILRLSDCGVLSAYEERKYGKQPEETGLYNDEDKVDVLISGDFKRKVFNQNHATIVEFYNSWCGFCQKFAPVWKELADDLERWRPVVQIAAINCAEERNTQICREFEIMAYPSLRLFPINYTEGTGIIVQKTHDVPSLRETVVRELRSLHSESKGAPQWPDLGYYDKADVGQLWDKLSNDIKYVFIVFQEDNSTTVGHELALDLLDIGHINIRTTLDESNLGNVLKIEERPAVAVLSRNAQDSVIKLSPAKPNRDEIRKSVEVFLKSHQIKVHPETHNKTGHWRDLEIPDSKQMLNNMMIEALQRKVKSLGDAVFQSDLESAVRYSIFQEIPKQTNIEAERLVALQQFVSVLAKYLRMGPSGKAFLNVLDDSLQRVTEINGQDFYALVKTLEEGRTVFSTHQWLGCKGSKPGLRGYPCGMWTLFHHLTVQAAEDHSTENPTAKGQEILQAMHGYIKNFFGCADCSNHFQEMAAQRGIWNVVGGDEAILWLWAAHNQVNKRLAGDLSEDPEHKKIQFPSFERCPDCYKSKGGEWQYFKVLEYIKHLHNPSNVSLLDVDLSNFIEPKPMFSAATITKLDFNICILMYGLCGTLIFVAIKMILKKKYKKKAYPYDVLGKI</sequence>
<dbReference type="GO" id="GO:0006457">
    <property type="term" value="P:protein folding"/>
    <property type="evidence" value="ECO:0007669"/>
    <property type="project" value="TreeGrafter"/>
</dbReference>
<dbReference type="InterPro" id="IPR039798">
    <property type="entry name" value="Sulfhydryl_oxidase"/>
</dbReference>
<dbReference type="Gene3D" id="1.20.120.310">
    <property type="entry name" value="ERV/ALR sulfhydryl oxidase domain"/>
    <property type="match status" value="1"/>
</dbReference>
<dbReference type="PROSITE" id="PS51352">
    <property type="entry name" value="THIOREDOXIN_2"/>
    <property type="match status" value="1"/>
</dbReference>
<dbReference type="InterPro" id="IPR017905">
    <property type="entry name" value="ERV/ALR_sulphydryl_oxidase"/>
</dbReference>
<dbReference type="Gene3D" id="3.40.30.10">
    <property type="entry name" value="Glutaredoxin"/>
    <property type="match status" value="2"/>
</dbReference>
<dbReference type="Gene3D" id="1.20.120.1960">
    <property type="entry name" value="QSOX sulfhydryl oxidase domain"/>
    <property type="match status" value="1"/>
</dbReference>
<dbReference type="FunFam" id="1.20.120.310:FF:000001">
    <property type="entry name" value="Sulfhydryl oxidase"/>
    <property type="match status" value="1"/>
</dbReference>
<keyword evidence="10" id="KW-1133">Transmembrane helix</keyword>
<keyword evidence="7" id="KW-1015">Disulfide bond</keyword>
<dbReference type="AlphaFoldDB" id="A0A6M2DXK4"/>
<evidence type="ECO:0000256" key="8">
    <source>
        <dbReference type="ARBA" id="ARBA00023180"/>
    </source>
</evidence>
<dbReference type="GO" id="GO:0016971">
    <property type="term" value="F:flavin-dependent sulfhydryl oxidase activity"/>
    <property type="evidence" value="ECO:0007669"/>
    <property type="project" value="InterPro"/>
</dbReference>
<dbReference type="InterPro" id="IPR036249">
    <property type="entry name" value="Thioredoxin-like_sf"/>
</dbReference>
<evidence type="ECO:0000259" key="13">
    <source>
        <dbReference type="PROSITE" id="PS51352"/>
    </source>
</evidence>
<dbReference type="InterPro" id="IPR042568">
    <property type="entry name" value="QSOX_FAD-bd_sf"/>
</dbReference>
<dbReference type="GO" id="GO:0003756">
    <property type="term" value="F:protein disulfide isomerase activity"/>
    <property type="evidence" value="ECO:0007669"/>
    <property type="project" value="TreeGrafter"/>
</dbReference>
<evidence type="ECO:0000256" key="2">
    <source>
        <dbReference type="ARBA" id="ARBA00006041"/>
    </source>
</evidence>
<evidence type="ECO:0000256" key="11">
    <source>
        <dbReference type="SAM" id="SignalP"/>
    </source>
</evidence>
<evidence type="ECO:0000256" key="9">
    <source>
        <dbReference type="ARBA" id="ARBA00048864"/>
    </source>
</evidence>
<evidence type="ECO:0000256" key="6">
    <source>
        <dbReference type="ARBA" id="ARBA00023002"/>
    </source>
</evidence>
<feature type="signal peptide" evidence="11">
    <location>
        <begin position="1"/>
        <end position="21"/>
    </location>
</feature>
<keyword evidence="3 10" id="KW-0285">Flavoprotein</keyword>
<name>A0A6M2DXK4_XENCH</name>
<keyword evidence="5 10" id="KW-0274">FAD</keyword>
<accession>A0A6M2DXK4</accession>
<comment type="catalytic activity">
    <reaction evidence="9 10">
        <text>2 R'C(R)SH + O2 = R'C(R)S-S(R)CR' + H2O2</text>
        <dbReference type="Rhea" id="RHEA:17357"/>
        <dbReference type="ChEBI" id="CHEBI:15379"/>
        <dbReference type="ChEBI" id="CHEBI:16240"/>
        <dbReference type="ChEBI" id="CHEBI:16520"/>
        <dbReference type="ChEBI" id="CHEBI:17412"/>
        <dbReference type="EC" id="1.8.3.2"/>
    </reaction>
</comment>
<feature type="domain" description="ERV/ALR sulfhydryl oxidase" evidence="12">
    <location>
        <begin position="422"/>
        <end position="528"/>
    </location>
</feature>
<evidence type="ECO:0000259" key="12">
    <source>
        <dbReference type="PROSITE" id="PS51324"/>
    </source>
</evidence>
<dbReference type="PANTHER" id="PTHR22897:SF8">
    <property type="entry name" value="SULFHYDRYL OXIDASE"/>
    <property type="match status" value="1"/>
</dbReference>
<evidence type="ECO:0000256" key="5">
    <source>
        <dbReference type="ARBA" id="ARBA00022827"/>
    </source>
</evidence>
<dbReference type="Pfam" id="PF18371">
    <property type="entry name" value="FAD_SOX"/>
    <property type="match status" value="1"/>
</dbReference>
<dbReference type="PROSITE" id="PS51324">
    <property type="entry name" value="ERV_ALR"/>
    <property type="match status" value="1"/>
</dbReference>
<dbReference type="CDD" id="cd02992">
    <property type="entry name" value="PDI_a_QSOX"/>
    <property type="match status" value="1"/>
</dbReference>
<dbReference type="Pfam" id="PF04777">
    <property type="entry name" value="Evr1_Alr"/>
    <property type="match status" value="1"/>
</dbReference>
<dbReference type="Pfam" id="PF00085">
    <property type="entry name" value="Thioredoxin"/>
    <property type="match status" value="1"/>
</dbReference>
<dbReference type="FunFam" id="3.40.30.10:FF:000073">
    <property type="entry name" value="Sulfhydryl oxidase"/>
    <property type="match status" value="1"/>
</dbReference>
<comment type="cofactor">
    <cofactor evidence="1 10">
        <name>FAD</name>
        <dbReference type="ChEBI" id="CHEBI:57692"/>
    </cofactor>
</comment>
<evidence type="ECO:0000256" key="10">
    <source>
        <dbReference type="RuleBase" id="RU371123"/>
    </source>
</evidence>
<reference evidence="14" key="1">
    <citation type="submission" date="2020-03" db="EMBL/GenBank/DDBJ databases">
        <title>Transcriptomic Profiling of the Digestive Tract of the Rat Flea, Xenopsylla cheopis, Following Blood Feeding and Infection with Yersinia pestis.</title>
        <authorList>
            <person name="Bland D.M."/>
            <person name="Martens C.A."/>
            <person name="Virtaneva K."/>
            <person name="Kanakabandi K."/>
            <person name="Long D."/>
            <person name="Rosenke R."/>
            <person name="Saturday G.A."/>
            <person name="Hoyt F.H."/>
            <person name="Bruno D.P."/>
            <person name="Ribeiro J.M.C."/>
            <person name="Hinnebusch J."/>
        </authorList>
    </citation>
    <scope>NUCLEOTIDE SEQUENCE</scope>
</reference>
<keyword evidence="8" id="KW-0325">Glycoprotein</keyword>
<dbReference type="SUPFAM" id="SSF52833">
    <property type="entry name" value="Thioredoxin-like"/>
    <property type="match status" value="1"/>
</dbReference>
<comment type="similarity">
    <text evidence="2">Belongs to the quiescin-sulfhydryl oxidase (QSOX) family.</text>
</comment>
<dbReference type="GO" id="GO:0005615">
    <property type="term" value="C:extracellular space"/>
    <property type="evidence" value="ECO:0007669"/>
    <property type="project" value="TreeGrafter"/>
</dbReference>
<keyword evidence="10" id="KW-0812">Transmembrane</keyword>
<dbReference type="GO" id="GO:0000139">
    <property type="term" value="C:Golgi membrane"/>
    <property type="evidence" value="ECO:0007669"/>
    <property type="project" value="TreeGrafter"/>
</dbReference>
<keyword evidence="6 10" id="KW-0560">Oxidoreductase</keyword>
<dbReference type="EMBL" id="GIIL01007360">
    <property type="protein sequence ID" value="NOV51086.1"/>
    <property type="molecule type" value="Transcribed_RNA"/>
</dbReference>
<keyword evidence="4 11" id="KW-0732">Signal</keyword>
<evidence type="ECO:0000313" key="14">
    <source>
        <dbReference type="EMBL" id="NOV51086.1"/>
    </source>
</evidence>
<evidence type="ECO:0000256" key="3">
    <source>
        <dbReference type="ARBA" id="ARBA00022630"/>
    </source>
</evidence>
<dbReference type="PANTHER" id="PTHR22897">
    <property type="entry name" value="QUIESCIN Q6-RELATED SULFHYDRYL OXIDASE"/>
    <property type="match status" value="1"/>
</dbReference>
<organism evidence="14">
    <name type="scientific">Xenopsylla cheopis</name>
    <name type="common">Oriental rat flea</name>
    <name type="synonym">Pulex cheopis</name>
    <dbReference type="NCBI Taxonomy" id="163159"/>
    <lineage>
        <taxon>Eukaryota</taxon>
        <taxon>Metazoa</taxon>
        <taxon>Ecdysozoa</taxon>
        <taxon>Arthropoda</taxon>
        <taxon>Hexapoda</taxon>
        <taxon>Insecta</taxon>
        <taxon>Pterygota</taxon>
        <taxon>Neoptera</taxon>
        <taxon>Endopterygota</taxon>
        <taxon>Siphonaptera</taxon>
        <taxon>Pulicidae</taxon>
        <taxon>Xenopsyllinae</taxon>
        <taxon>Xenopsylla</taxon>
    </lineage>
</organism>
<evidence type="ECO:0000256" key="7">
    <source>
        <dbReference type="ARBA" id="ARBA00023157"/>
    </source>
</evidence>
<feature type="chain" id="PRO_5026651600" description="Sulfhydryl oxidase" evidence="11">
    <location>
        <begin position="22"/>
        <end position="630"/>
    </location>
</feature>
<dbReference type="SUPFAM" id="SSF69000">
    <property type="entry name" value="FAD-dependent thiol oxidase"/>
    <property type="match status" value="1"/>
</dbReference>